<comment type="caution">
    <text evidence="1">The sequence shown here is derived from an EMBL/GenBank/DDBJ whole genome shotgun (WGS) entry which is preliminary data.</text>
</comment>
<organism evidence="1 2">
    <name type="scientific">Massilia norwichensis</name>
    <dbReference type="NCBI Taxonomy" id="1442366"/>
    <lineage>
        <taxon>Bacteria</taxon>
        <taxon>Pseudomonadati</taxon>
        <taxon>Pseudomonadota</taxon>
        <taxon>Betaproteobacteria</taxon>
        <taxon>Burkholderiales</taxon>
        <taxon>Oxalobacteraceae</taxon>
        <taxon>Telluria group</taxon>
        <taxon>Massilia</taxon>
    </lineage>
</organism>
<accession>A0ABT2AE80</accession>
<reference evidence="1 2" key="1">
    <citation type="submission" date="2022-08" db="EMBL/GenBank/DDBJ databases">
        <title>Reclassification of Massilia species as members of the genera Telluria, Duganella, Pseudoduganella, Mokoshia gen. nov. and Zemynaea gen. nov. using orthogonal and non-orthogonal genome-based approaches.</title>
        <authorList>
            <person name="Bowman J.P."/>
        </authorList>
    </citation>
    <scope>NUCLEOTIDE SEQUENCE [LARGE SCALE GENOMIC DNA]</scope>
    <source>
        <strain evidence="1 2">LMG 28164</strain>
    </source>
</reference>
<name>A0ABT2AE80_9BURK</name>
<keyword evidence="2" id="KW-1185">Reference proteome</keyword>
<dbReference type="InterPro" id="IPR005358">
    <property type="entry name" value="Puta_zinc/iron-chelating_dom"/>
</dbReference>
<protein>
    <submittedName>
        <fullName evidence="1">YkgJ family cysteine cluster protein</fullName>
    </submittedName>
</protein>
<proteinExistence type="predicted"/>
<dbReference type="EMBL" id="JANUGX010000047">
    <property type="protein sequence ID" value="MCS0592524.1"/>
    <property type="molecule type" value="Genomic_DNA"/>
</dbReference>
<dbReference type="RefSeq" id="WP_258848293.1">
    <property type="nucleotide sequence ID" value="NZ_JANUGX010000047.1"/>
</dbReference>
<evidence type="ECO:0000313" key="1">
    <source>
        <dbReference type="EMBL" id="MCS0592524.1"/>
    </source>
</evidence>
<dbReference type="Pfam" id="PF03692">
    <property type="entry name" value="CxxCxxCC"/>
    <property type="match status" value="1"/>
</dbReference>
<sequence length="250" mass="27791">MLSILAGKGVHEFFLPARQIFDCASEHFIANIALVRGRNQNRPAMRQADDLLVNRPVDGSRALEEKLAAALVAHPWMVFEDVSETVSKIANENASVKSKRPKVIAIANRMTAALAPYVACKSGCSECCRMNTVIYEHEAIRLAEVSGRKMSSLPFRPPSVVHAEGMKFNGKPRPFLVDSKCSVYEDRPLLCRTHHSLRESADECSMDIPAAEQVRPPMYDPDVLEAPYRAMNAAYRPMEPCGNIGEFFPD</sequence>
<evidence type="ECO:0000313" key="2">
    <source>
        <dbReference type="Proteomes" id="UP001205560"/>
    </source>
</evidence>
<dbReference type="Proteomes" id="UP001205560">
    <property type="component" value="Unassembled WGS sequence"/>
</dbReference>
<gene>
    <name evidence="1" type="ORF">NX782_25410</name>
</gene>